<organism evidence="1 2">
    <name type="scientific">Parvularcula dongshanensis</name>
    <dbReference type="NCBI Taxonomy" id="1173995"/>
    <lineage>
        <taxon>Bacteria</taxon>
        <taxon>Pseudomonadati</taxon>
        <taxon>Pseudomonadota</taxon>
        <taxon>Alphaproteobacteria</taxon>
        <taxon>Parvularculales</taxon>
        <taxon>Parvularculaceae</taxon>
        <taxon>Parvularcula</taxon>
    </lineage>
</organism>
<comment type="caution">
    <text evidence="1">The sequence shown here is derived from an EMBL/GenBank/DDBJ whole genome shotgun (WGS) entry which is preliminary data.</text>
</comment>
<dbReference type="Proteomes" id="UP000563524">
    <property type="component" value="Unassembled WGS sequence"/>
</dbReference>
<dbReference type="RefSeq" id="WP_183819225.1">
    <property type="nucleotide sequence ID" value="NZ_JACHOB010000006.1"/>
</dbReference>
<accession>A0A840I7E8</accession>
<proteinExistence type="predicted"/>
<name>A0A840I7E8_9PROT</name>
<evidence type="ECO:0000313" key="2">
    <source>
        <dbReference type="Proteomes" id="UP000563524"/>
    </source>
</evidence>
<evidence type="ECO:0000313" key="1">
    <source>
        <dbReference type="EMBL" id="MBB4660028.1"/>
    </source>
</evidence>
<dbReference type="AlphaFoldDB" id="A0A840I7E8"/>
<sequence>MSAAATLLATAAVAVGTVTAMKAVRRRIVEGERRLAAMRERQAKRRETEVLDLEADEATGVYAMRERQSGAIG</sequence>
<keyword evidence="2" id="KW-1185">Reference proteome</keyword>
<protein>
    <submittedName>
        <fullName evidence="1">Heme exporter protein D</fullName>
    </submittedName>
</protein>
<gene>
    <name evidence="1" type="ORF">GGQ59_002572</name>
</gene>
<reference evidence="1 2" key="1">
    <citation type="submission" date="2020-08" db="EMBL/GenBank/DDBJ databases">
        <title>Genomic Encyclopedia of Type Strains, Phase IV (KMG-IV): sequencing the most valuable type-strain genomes for metagenomic binning, comparative biology and taxonomic classification.</title>
        <authorList>
            <person name="Goeker M."/>
        </authorList>
    </citation>
    <scope>NUCLEOTIDE SEQUENCE [LARGE SCALE GENOMIC DNA]</scope>
    <source>
        <strain evidence="1 2">DSM 102850</strain>
    </source>
</reference>
<dbReference type="EMBL" id="JACHOB010000006">
    <property type="protein sequence ID" value="MBB4660028.1"/>
    <property type="molecule type" value="Genomic_DNA"/>
</dbReference>